<protein>
    <submittedName>
        <fullName evidence="1">Uncharacterized protein</fullName>
    </submittedName>
</protein>
<gene>
    <name evidence="1" type="ORF">HWN40_04390</name>
</gene>
<evidence type="ECO:0000313" key="1">
    <source>
        <dbReference type="EMBL" id="QLC51223.1"/>
    </source>
</evidence>
<dbReference type="KEGG" id="mzi:HWN40_04390"/>
<reference evidence="1 2" key="1">
    <citation type="submission" date="2020-06" db="EMBL/GenBank/DDBJ databases">
        <title>Methanolobus halotolerans sp. nov., isolated from a saline lake Tus in Siberia.</title>
        <authorList>
            <person name="Shen Y."/>
            <person name="Chen S.-C."/>
            <person name="Lai M.-C."/>
            <person name="Huang H.-H."/>
            <person name="Chiu H.-H."/>
            <person name="Tang S.-L."/>
            <person name="Rogozin D.Y."/>
            <person name="Degermendzhy A.G."/>
        </authorList>
    </citation>
    <scope>NUCLEOTIDE SEQUENCE [LARGE SCALE GENOMIC DNA]</scope>
    <source>
        <strain evidence="1 2">DSM 21339</strain>
    </source>
</reference>
<evidence type="ECO:0000313" key="2">
    <source>
        <dbReference type="Proteomes" id="UP000509594"/>
    </source>
</evidence>
<dbReference type="OrthoDB" id="135332at2157"/>
<proteinExistence type="predicted"/>
<name>A0A7D5I6J0_9EURY</name>
<dbReference type="AlphaFoldDB" id="A0A7D5I6J0"/>
<accession>A0A7D5I6J0</accession>
<organism evidence="1 2">
    <name type="scientific">Methanolobus zinderi</name>
    <dbReference type="NCBI Taxonomy" id="536044"/>
    <lineage>
        <taxon>Archaea</taxon>
        <taxon>Methanobacteriati</taxon>
        <taxon>Methanobacteriota</taxon>
        <taxon>Stenosarchaea group</taxon>
        <taxon>Methanomicrobia</taxon>
        <taxon>Methanosarcinales</taxon>
        <taxon>Methanosarcinaceae</taxon>
        <taxon>Methanolobus</taxon>
    </lineage>
</organism>
<dbReference type="Proteomes" id="UP000509594">
    <property type="component" value="Chromosome"/>
</dbReference>
<dbReference type="EMBL" id="CP058215">
    <property type="protein sequence ID" value="QLC51223.1"/>
    <property type="molecule type" value="Genomic_DNA"/>
</dbReference>
<keyword evidence="2" id="KW-1185">Reference proteome</keyword>
<sequence>MVIEKAISRISDTYDVDISVIRNAIYELGEPLDLVKMVEEGIFCFRGPDDEVRYDNASICLSNKILANRDVADAILSVIYSRIRNWDREDANALLSDLKKAISIMELNPDDYPGFASCGLDIEKIPSEKVPGDIEGRCRVWAVDKQGMCLVGEDADRVRSVHEIRKSVSGI</sequence>